<evidence type="ECO:0000256" key="9">
    <source>
        <dbReference type="SAM" id="Coils"/>
    </source>
</evidence>
<feature type="coiled-coil region" evidence="9">
    <location>
        <begin position="151"/>
        <end position="206"/>
    </location>
</feature>
<dbReference type="PROSITE" id="PS50192">
    <property type="entry name" value="T_SNARE"/>
    <property type="match status" value="1"/>
</dbReference>
<evidence type="ECO:0000256" key="7">
    <source>
        <dbReference type="ARBA" id="ARBA00023136"/>
    </source>
</evidence>
<dbReference type="GO" id="GO:0031090">
    <property type="term" value="C:organelle membrane"/>
    <property type="evidence" value="ECO:0007669"/>
    <property type="project" value="UniProtKB-ARBA"/>
</dbReference>
<dbReference type="CDD" id="cd15841">
    <property type="entry name" value="SNARE_Qc"/>
    <property type="match status" value="1"/>
</dbReference>
<evidence type="ECO:0000256" key="2">
    <source>
        <dbReference type="ARBA" id="ARBA00022448"/>
    </source>
</evidence>
<dbReference type="GO" id="GO:0005484">
    <property type="term" value="F:SNAP receptor activity"/>
    <property type="evidence" value="ECO:0007669"/>
    <property type="project" value="InterPro"/>
</dbReference>
<evidence type="ECO:0000313" key="13">
    <source>
        <dbReference type="Proteomes" id="UP000822688"/>
    </source>
</evidence>
<dbReference type="Gene3D" id="1.20.5.110">
    <property type="match status" value="1"/>
</dbReference>
<dbReference type="Pfam" id="PF09177">
    <property type="entry name" value="STX6_10_61_N"/>
    <property type="match status" value="1"/>
</dbReference>
<evidence type="ECO:0000259" key="11">
    <source>
        <dbReference type="PROSITE" id="PS50192"/>
    </source>
</evidence>
<dbReference type="GO" id="GO:0005802">
    <property type="term" value="C:trans-Golgi network"/>
    <property type="evidence" value="ECO:0007669"/>
    <property type="project" value="UniProtKB-ARBA"/>
</dbReference>
<evidence type="ECO:0000256" key="5">
    <source>
        <dbReference type="ARBA" id="ARBA00022989"/>
    </source>
</evidence>
<feature type="domain" description="T-SNARE coiled-coil homology" evidence="11">
    <location>
        <begin position="148"/>
        <end position="210"/>
    </location>
</feature>
<keyword evidence="5 10" id="KW-1133">Transmembrane helix</keyword>
<evidence type="ECO:0000256" key="3">
    <source>
        <dbReference type="ARBA" id="ARBA00022692"/>
    </source>
</evidence>
<evidence type="ECO:0000256" key="4">
    <source>
        <dbReference type="ARBA" id="ARBA00022927"/>
    </source>
</evidence>
<keyword evidence="6" id="KW-0333">Golgi apparatus</keyword>
<comment type="caution">
    <text evidence="12">The sequence shown here is derived from an EMBL/GenBank/DDBJ whole genome shotgun (WGS) entry which is preliminary data.</text>
</comment>
<evidence type="ECO:0000313" key="12">
    <source>
        <dbReference type="EMBL" id="KAG0585336.1"/>
    </source>
</evidence>
<dbReference type="SMART" id="SM00397">
    <property type="entry name" value="t_SNARE"/>
    <property type="match status" value="1"/>
</dbReference>
<comment type="similarity">
    <text evidence="1">Belongs to the syntaxin family.</text>
</comment>
<dbReference type="Proteomes" id="UP000822688">
    <property type="component" value="Chromosome 2"/>
</dbReference>
<keyword evidence="13" id="KW-1185">Reference proteome</keyword>
<keyword evidence="9" id="KW-0175">Coiled coil</keyword>
<keyword evidence="2" id="KW-0813">Transport</keyword>
<name>A0A8T0IR82_CERPU</name>
<gene>
    <name evidence="12" type="ORF">KC19_2G003400</name>
</gene>
<dbReference type="SUPFAM" id="SSF47661">
    <property type="entry name" value="t-snare proteins"/>
    <property type="match status" value="1"/>
</dbReference>
<keyword evidence="4" id="KW-0653">Protein transport</keyword>
<keyword evidence="3 10" id="KW-0812">Transmembrane</keyword>
<dbReference type="PROSITE" id="PS00914">
    <property type="entry name" value="SYNTAXIN"/>
    <property type="match status" value="1"/>
</dbReference>
<dbReference type="OrthoDB" id="546861at2759"/>
<evidence type="ECO:0000256" key="8">
    <source>
        <dbReference type="ARBA" id="ARBA00037801"/>
    </source>
</evidence>
<dbReference type="FunFam" id="1.20.58.90:FF:000004">
    <property type="entry name" value="Syntaxin 10"/>
    <property type="match status" value="1"/>
</dbReference>
<reference evidence="12" key="1">
    <citation type="submission" date="2020-06" db="EMBL/GenBank/DDBJ databases">
        <title>WGS assembly of Ceratodon purpureus strain R40.</title>
        <authorList>
            <person name="Carey S.B."/>
            <person name="Jenkins J."/>
            <person name="Shu S."/>
            <person name="Lovell J.T."/>
            <person name="Sreedasyam A."/>
            <person name="Maumus F."/>
            <person name="Tiley G.P."/>
            <person name="Fernandez-Pozo N."/>
            <person name="Barry K."/>
            <person name="Chen C."/>
            <person name="Wang M."/>
            <person name="Lipzen A."/>
            <person name="Daum C."/>
            <person name="Saski C.A."/>
            <person name="Payton A.C."/>
            <person name="Mcbreen J.C."/>
            <person name="Conrad R.E."/>
            <person name="Kollar L.M."/>
            <person name="Olsson S."/>
            <person name="Huttunen S."/>
            <person name="Landis J.B."/>
            <person name="Wickett N.J."/>
            <person name="Johnson M.G."/>
            <person name="Rensing S.A."/>
            <person name="Grimwood J."/>
            <person name="Schmutz J."/>
            <person name="Mcdaniel S.F."/>
        </authorList>
    </citation>
    <scope>NUCLEOTIDE SEQUENCE</scope>
    <source>
        <strain evidence="12">R40</strain>
    </source>
</reference>
<dbReference type="GO" id="GO:0048193">
    <property type="term" value="P:Golgi vesicle transport"/>
    <property type="evidence" value="ECO:0007669"/>
    <property type="project" value="InterPro"/>
</dbReference>
<dbReference type="InterPro" id="IPR015260">
    <property type="entry name" value="Syntaxin-6/10/61_N"/>
</dbReference>
<feature type="transmembrane region" description="Helical" evidence="10">
    <location>
        <begin position="220"/>
        <end position="238"/>
    </location>
</feature>
<protein>
    <recommendedName>
        <fullName evidence="11">t-SNARE coiled-coil homology domain-containing protein</fullName>
    </recommendedName>
</protein>
<dbReference type="FunFam" id="1.20.5.110:FF:000034">
    <property type="entry name" value="syntaxin-61 isoform X1"/>
    <property type="match status" value="1"/>
</dbReference>
<dbReference type="InterPro" id="IPR006012">
    <property type="entry name" value="Syntaxin/epimorphin_CS"/>
</dbReference>
<comment type="subcellular location">
    <subcellularLocation>
        <location evidence="8">Golgi apparatus</location>
        <location evidence="8">trans-Golgi network membrane</location>
        <topology evidence="8">Single-pass type IV membrane protein</topology>
    </subcellularLocation>
</comment>
<dbReference type="InterPro" id="IPR010989">
    <property type="entry name" value="SNARE"/>
</dbReference>
<dbReference type="EMBL" id="CM026422">
    <property type="protein sequence ID" value="KAG0585336.1"/>
    <property type="molecule type" value="Genomic_DNA"/>
</dbReference>
<dbReference type="InterPro" id="IPR000727">
    <property type="entry name" value="T_SNARE_dom"/>
</dbReference>
<dbReference type="SUPFAM" id="SSF58038">
    <property type="entry name" value="SNARE fusion complex"/>
    <property type="match status" value="1"/>
</dbReference>
<dbReference type="PANTHER" id="PTHR12791">
    <property type="entry name" value="GOLGI SNARE BET1-RELATED"/>
    <property type="match status" value="1"/>
</dbReference>
<dbReference type="Gene3D" id="1.20.58.90">
    <property type="match status" value="1"/>
</dbReference>
<proteinExistence type="inferred from homology"/>
<sequence>MSALDPFYLVKEEVQDSVVKVQVTLQRWEQLPASAAEREVLHKELLSACESIEWQVNELDRAIGVAERDPVRFSVDSAEIERRKKWTASTRNQVQSVTEKLKVAGERNTGASNGQMNRRELMRLENQFQPTSIHGMDDHYLGESDRQALILKEQDEDLDDLSATVERLGDVGLSIHEELAVQGHLMDELGNDMDSTANRLDFVQKRIATVLKKAGWKGQVLTIIFLVVLLLILTLLVFSG</sequence>
<accession>A0A8T0IR82</accession>
<keyword evidence="7 10" id="KW-0472">Membrane</keyword>
<evidence type="ECO:0000256" key="10">
    <source>
        <dbReference type="SAM" id="Phobius"/>
    </source>
</evidence>
<evidence type="ECO:0000256" key="6">
    <source>
        <dbReference type="ARBA" id="ARBA00023034"/>
    </source>
</evidence>
<dbReference type="AlphaFoldDB" id="A0A8T0IR82"/>
<dbReference type="GO" id="GO:0006886">
    <property type="term" value="P:intracellular protein transport"/>
    <property type="evidence" value="ECO:0007669"/>
    <property type="project" value="InterPro"/>
</dbReference>
<evidence type="ECO:0000256" key="1">
    <source>
        <dbReference type="ARBA" id="ARBA00009063"/>
    </source>
</evidence>
<organism evidence="12 13">
    <name type="scientific">Ceratodon purpureus</name>
    <name type="common">Fire moss</name>
    <name type="synonym">Dicranum purpureum</name>
    <dbReference type="NCBI Taxonomy" id="3225"/>
    <lineage>
        <taxon>Eukaryota</taxon>
        <taxon>Viridiplantae</taxon>
        <taxon>Streptophyta</taxon>
        <taxon>Embryophyta</taxon>
        <taxon>Bryophyta</taxon>
        <taxon>Bryophytina</taxon>
        <taxon>Bryopsida</taxon>
        <taxon>Dicranidae</taxon>
        <taxon>Pseudoditrichales</taxon>
        <taxon>Ditrichaceae</taxon>
        <taxon>Ceratodon</taxon>
    </lineage>
</organism>
<dbReference type="CDD" id="cd21445">
    <property type="entry name" value="SNARE_NTD_AtSYP61-like"/>
    <property type="match status" value="1"/>
</dbReference>